<keyword evidence="1" id="KW-1133">Transmembrane helix</keyword>
<keyword evidence="1" id="KW-0812">Transmembrane</keyword>
<dbReference type="AlphaFoldDB" id="A0A2V1DW51"/>
<dbReference type="OrthoDB" id="5411041at2759"/>
<accession>A0A2V1DW51</accession>
<evidence type="ECO:0000313" key="3">
    <source>
        <dbReference type="Proteomes" id="UP000244855"/>
    </source>
</evidence>
<proteinExistence type="predicted"/>
<protein>
    <submittedName>
        <fullName evidence="2">Uncharacterized protein</fullName>
    </submittedName>
</protein>
<dbReference type="EMBL" id="KZ805363">
    <property type="protein sequence ID" value="PVI01050.1"/>
    <property type="molecule type" value="Genomic_DNA"/>
</dbReference>
<sequence length="202" mass="22996">MATPQPPSQAPLTPSERLALEQKARYDRITRNFAIGGVILCPVIALLPPRKLDLYTFSLAVGFYLSADHLAQSHNGRPLVQQFRFGSGDKTSGLPTEKAEILSKIAKEKREEERIRREGIQALANGNADKGKVEEENKNVLHRLWMGDEKEGWKERRMEEERKALEEGKTYTDMIFEQIWEVWNWDKKSGSEGEGKGDGKKE</sequence>
<evidence type="ECO:0000256" key="1">
    <source>
        <dbReference type="SAM" id="Phobius"/>
    </source>
</evidence>
<organism evidence="2 3">
    <name type="scientific">Periconia macrospinosa</name>
    <dbReference type="NCBI Taxonomy" id="97972"/>
    <lineage>
        <taxon>Eukaryota</taxon>
        <taxon>Fungi</taxon>
        <taxon>Dikarya</taxon>
        <taxon>Ascomycota</taxon>
        <taxon>Pezizomycotina</taxon>
        <taxon>Dothideomycetes</taxon>
        <taxon>Pleosporomycetidae</taxon>
        <taxon>Pleosporales</taxon>
        <taxon>Massarineae</taxon>
        <taxon>Periconiaceae</taxon>
        <taxon>Periconia</taxon>
    </lineage>
</organism>
<gene>
    <name evidence="2" type="ORF">DM02DRAFT_613915</name>
</gene>
<dbReference type="Proteomes" id="UP000244855">
    <property type="component" value="Unassembled WGS sequence"/>
</dbReference>
<feature type="transmembrane region" description="Helical" evidence="1">
    <location>
        <begin position="29"/>
        <end position="48"/>
    </location>
</feature>
<evidence type="ECO:0000313" key="2">
    <source>
        <dbReference type="EMBL" id="PVI01050.1"/>
    </source>
</evidence>
<keyword evidence="1" id="KW-0472">Membrane</keyword>
<name>A0A2V1DW51_9PLEO</name>
<reference evidence="2 3" key="1">
    <citation type="journal article" date="2018" name="Sci. Rep.">
        <title>Comparative genomics provides insights into the lifestyle and reveals functional heterogeneity of dark septate endophytic fungi.</title>
        <authorList>
            <person name="Knapp D.G."/>
            <person name="Nemeth J.B."/>
            <person name="Barry K."/>
            <person name="Hainaut M."/>
            <person name="Henrissat B."/>
            <person name="Johnson J."/>
            <person name="Kuo A."/>
            <person name="Lim J.H.P."/>
            <person name="Lipzen A."/>
            <person name="Nolan M."/>
            <person name="Ohm R.A."/>
            <person name="Tamas L."/>
            <person name="Grigoriev I.V."/>
            <person name="Spatafora J.W."/>
            <person name="Nagy L.G."/>
            <person name="Kovacs G.M."/>
        </authorList>
    </citation>
    <scope>NUCLEOTIDE SEQUENCE [LARGE SCALE GENOMIC DNA]</scope>
    <source>
        <strain evidence="2 3">DSE2036</strain>
    </source>
</reference>
<keyword evidence="3" id="KW-1185">Reference proteome</keyword>